<sequence length="60" mass="6894">MYFQLHREWMDLVEQYAQRSLTKSGDKLVAISGLAKLCQENLTRTAHLSADTHIIALFTE</sequence>
<comment type="caution">
    <text evidence="1">The sequence shown here is derived from an EMBL/GenBank/DDBJ whole genome shotgun (WGS) entry which is preliminary data.</text>
</comment>
<keyword evidence="2" id="KW-1185">Reference proteome</keyword>
<evidence type="ECO:0000313" key="1">
    <source>
        <dbReference type="EMBL" id="KAK7416650.1"/>
    </source>
</evidence>
<name>A0ABR1H6B7_9HYPO</name>
<evidence type="ECO:0000313" key="2">
    <source>
        <dbReference type="Proteomes" id="UP001498421"/>
    </source>
</evidence>
<dbReference type="Proteomes" id="UP001498421">
    <property type="component" value="Unassembled WGS sequence"/>
</dbReference>
<gene>
    <name evidence="1" type="ORF">QQZ08_011916</name>
</gene>
<dbReference type="EMBL" id="JAZAVK010000203">
    <property type="protein sequence ID" value="KAK7416650.1"/>
    <property type="molecule type" value="Genomic_DNA"/>
</dbReference>
<feature type="non-terminal residue" evidence="1">
    <location>
        <position position="60"/>
    </location>
</feature>
<proteinExistence type="predicted"/>
<reference evidence="1 2" key="1">
    <citation type="journal article" date="2025" name="Microbiol. Resour. Announc.">
        <title>Draft genome sequences for Neonectria magnoliae and Neonectria punicea, canker pathogens of Liriodendron tulipifera and Acer saccharum in West Virginia.</title>
        <authorList>
            <person name="Petronek H.M."/>
            <person name="Kasson M.T."/>
            <person name="Metheny A.M."/>
            <person name="Stauder C.M."/>
            <person name="Lovett B."/>
            <person name="Lynch S.C."/>
            <person name="Garnas J.R."/>
            <person name="Kasson L.R."/>
            <person name="Stajich J.E."/>
        </authorList>
    </citation>
    <scope>NUCLEOTIDE SEQUENCE [LARGE SCALE GENOMIC DNA]</scope>
    <source>
        <strain evidence="1 2">NRRL 64651</strain>
    </source>
</reference>
<protein>
    <submittedName>
        <fullName evidence="1">Uncharacterized protein</fullName>
    </submittedName>
</protein>
<organism evidence="1 2">
    <name type="scientific">Neonectria magnoliae</name>
    <dbReference type="NCBI Taxonomy" id="2732573"/>
    <lineage>
        <taxon>Eukaryota</taxon>
        <taxon>Fungi</taxon>
        <taxon>Dikarya</taxon>
        <taxon>Ascomycota</taxon>
        <taxon>Pezizomycotina</taxon>
        <taxon>Sordariomycetes</taxon>
        <taxon>Hypocreomycetidae</taxon>
        <taxon>Hypocreales</taxon>
        <taxon>Nectriaceae</taxon>
        <taxon>Neonectria</taxon>
    </lineage>
</organism>
<accession>A0ABR1H6B7</accession>